<evidence type="ECO:0000313" key="13">
    <source>
        <dbReference type="Proteomes" id="UP000585474"/>
    </source>
</evidence>
<dbReference type="PANTHER" id="PTHR48016">
    <property type="entry name" value="MAP KINASE KINASE KINASE SSK2-RELATED-RELATED"/>
    <property type="match status" value="1"/>
</dbReference>
<dbReference type="Proteomes" id="UP000585474">
    <property type="component" value="Unassembled WGS sequence"/>
</dbReference>
<accession>A0A7J0DE14</accession>
<feature type="binding site" evidence="9">
    <location>
        <position position="367"/>
    </location>
    <ligand>
        <name>ATP</name>
        <dbReference type="ChEBI" id="CHEBI:30616"/>
    </ligand>
</feature>
<protein>
    <recommendedName>
        <fullName evidence="2">mitogen-activated protein kinase kinase kinase</fullName>
        <ecNumber evidence="2">2.7.11.25</ecNumber>
    </recommendedName>
</protein>
<dbReference type="PROSITE" id="PS50011">
    <property type="entry name" value="PROTEIN_KINASE_DOM"/>
    <property type="match status" value="1"/>
</dbReference>
<proteinExistence type="inferred from homology"/>
<feature type="domain" description="Protein kinase" evidence="11">
    <location>
        <begin position="338"/>
        <end position="599"/>
    </location>
</feature>
<evidence type="ECO:0000256" key="7">
    <source>
        <dbReference type="ARBA" id="ARBA00047559"/>
    </source>
</evidence>
<evidence type="ECO:0000256" key="5">
    <source>
        <dbReference type="ARBA" id="ARBA00022777"/>
    </source>
</evidence>
<feature type="region of interest" description="Disordered" evidence="10">
    <location>
        <begin position="1"/>
        <end position="176"/>
    </location>
</feature>
<dbReference type="FunFam" id="1.10.510.10:FF:001239">
    <property type="entry name" value="Predicted protein"/>
    <property type="match status" value="1"/>
</dbReference>
<comment type="catalytic activity">
    <reaction evidence="7">
        <text>L-threonyl-[protein] + ATP = O-phospho-L-threonyl-[protein] + ADP + H(+)</text>
        <dbReference type="Rhea" id="RHEA:46608"/>
        <dbReference type="Rhea" id="RHEA-COMP:11060"/>
        <dbReference type="Rhea" id="RHEA-COMP:11605"/>
        <dbReference type="ChEBI" id="CHEBI:15378"/>
        <dbReference type="ChEBI" id="CHEBI:30013"/>
        <dbReference type="ChEBI" id="CHEBI:30616"/>
        <dbReference type="ChEBI" id="CHEBI:61977"/>
        <dbReference type="ChEBI" id="CHEBI:456216"/>
        <dbReference type="EC" id="2.7.11.25"/>
    </reaction>
</comment>
<dbReference type="SMART" id="SM00220">
    <property type="entry name" value="S_TKc"/>
    <property type="match status" value="1"/>
</dbReference>
<feature type="compositionally biased region" description="Pro residues" evidence="10">
    <location>
        <begin position="305"/>
        <end position="314"/>
    </location>
</feature>
<sequence length="729" mass="79877">MPSFKSIFSSSSSSSSSSSPSDSPLKHGSNDTNFFKNGGGRWESKRRLTRQRKLRHLADVDARLNLPDQSWSLPVSPDSGSPSPANLEHWSAAAVPQPLPLPEFGALNRPNDQSNLPSPKGGPIKGDERNRTESSNPSGSASGSYFSPQSIRKNTDRAVTNSPKTPTYSRRGFPQDLDVESVPLNFRLNVPARSAPTSGFSSPALSPKRFRTVDLFHSPFMSPQEFRGLSALEGPVSDTLACSPPPVRSARHSCTPDHSPIHSPKWQSACQSTRNPISVAFHSHHKSLPEGSMGCRDGSNQANPHPLPLPPGGPKPAQSTTTRYSMEKQDLSMKKSQWLKGKLIGRGTYGSVFEAINCETGALCAMKEVDIIGDDPKSAECIRQLEQEIKVLQHLKHPNIVQYYGCEVVEERFCIYLEYVHPGSINKYVRDHFGAVTENVVRNFTRHILSGLAYLHSTKTIHRDIKGANLLVDASGVVKLADFGLAKHLTGSAIDLSLKGSPHWMAPEVLQSVMRKDSNPQLAYAVDIWSVGCTVIEILNGKPPWSEFTGVQAMFNVLNKSPTIPETLSSEGKDFLRWCFKRNPVDRPSAAWLLDHPFLHSSHDQDVSVCMREFSGINIADTPHSPRDRTQNMKGSVPTSPGVRIRQLPCDGETSPKPYPESSDTGAAPPCHSPRSTLEALPNVSSPEFSCRSHFICPAANSLNSLHLASGTNNQYISSRPHTREIPHL</sequence>
<keyword evidence="13" id="KW-1185">Reference proteome</keyword>
<keyword evidence="5 12" id="KW-0418">Kinase</keyword>
<dbReference type="SUPFAM" id="SSF56112">
    <property type="entry name" value="Protein kinase-like (PK-like)"/>
    <property type="match status" value="1"/>
</dbReference>
<keyword evidence="4 9" id="KW-0547">Nucleotide-binding</keyword>
<feature type="compositionally biased region" description="Low complexity" evidence="10">
    <location>
        <begin position="134"/>
        <end position="150"/>
    </location>
</feature>
<dbReference type="GO" id="GO:0005737">
    <property type="term" value="C:cytoplasm"/>
    <property type="evidence" value="ECO:0007669"/>
    <property type="project" value="TreeGrafter"/>
</dbReference>
<dbReference type="Gene3D" id="1.10.510.10">
    <property type="entry name" value="Transferase(Phosphotransferase) domain 1"/>
    <property type="match status" value="1"/>
</dbReference>
<evidence type="ECO:0000256" key="3">
    <source>
        <dbReference type="ARBA" id="ARBA00022679"/>
    </source>
</evidence>
<dbReference type="AlphaFoldDB" id="A0A7J0DE14"/>
<dbReference type="PROSITE" id="PS00107">
    <property type="entry name" value="PROTEIN_KINASE_ATP"/>
    <property type="match status" value="1"/>
</dbReference>
<feature type="compositionally biased region" description="Low complexity" evidence="10">
    <location>
        <begin position="1"/>
        <end position="23"/>
    </location>
</feature>
<dbReference type="InterPro" id="IPR011009">
    <property type="entry name" value="Kinase-like_dom_sf"/>
</dbReference>
<evidence type="ECO:0000313" key="12">
    <source>
        <dbReference type="EMBL" id="GFS33173.1"/>
    </source>
</evidence>
<evidence type="ECO:0000259" key="11">
    <source>
        <dbReference type="PROSITE" id="PS50011"/>
    </source>
</evidence>
<keyword evidence="6 9" id="KW-0067">ATP-binding</keyword>
<comment type="catalytic activity">
    <reaction evidence="8">
        <text>L-seryl-[protein] + ATP = O-phospho-L-seryl-[protein] + ADP + H(+)</text>
        <dbReference type="Rhea" id="RHEA:17989"/>
        <dbReference type="Rhea" id="RHEA-COMP:9863"/>
        <dbReference type="Rhea" id="RHEA-COMP:11604"/>
        <dbReference type="ChEBI" id="CHEBI:15378"/>
        <dbReference type="ChEBI" id="CHEBI:29999"/>
        <dbReference type="ChEBI" id="CHEBI:30616"/>
        <dbReference type="ChEBI" id="CHEBI:83421"/>
        <dbReference type="ChEBI" id="CHEBI:456216"/>
        <dbReference type="EC" id="2.7.11.25"/>
    </reaction>
</comment>
<dbReference type="GO" id="GO:0005524">
    <property type="term" value="F:ATP binding"/>
    <property type="evidence" value="ECO:0007669"/>
    <property type="project" value="UniProtKB-UniRule"/>
</dbReference>
<evidence type="ECO:0000256" key="1">
    <source>
        <dbReference type="ARBA" id="ARBA00006529"/>
    </source>
</evidence>
<dbReference type="PANTHER" id="PTHR48016:SF5">
    <property type="entry name" value="MITOGEN-ACTIVATED PROTEIN KINASE KINASE KINASE 5"/>
    <property type="match status" value="1"/>
</dbReference>
<reference evidence="13" key="1">
    <citation type="submission" date="2019-07" db="EMBL/GenBank/DDBJ databases">
        <title>De Novo Assembly of kiwifruit Actinidia rufa.</title>
        <authorList>
            <person name="Sugita-Konishi S."/>
            <person name="Sato K."/>
            <person name="Mori E."/>
            <person name="Abe Y."/>
            <person name="Kisaki G."/>
            <person name="Hamano K."/>
            <person name="Suezawa K."/>
            <person name="Otani M."/>
            <person name="Fukuda T."/>
            <person name="Manabe T."/>
            <person name="Gomi K."/>
            <person name="Tabuchi M."/>
            <person name="Akimitsu K."/>
            <person name="Kataoka I."/>
        </authorList>
    </citation>
    <scope>NUCLEOTIDE SEQUENCE [LARGE SCALE GENOMIC DNA]</scope>
    <source>
        <strain evidence="13">cv. Fuchu</strain>
    </source>
</reference>
<evidence type="ECO:0000256" key="4">
    <source>
        <dbReference type="ARBA" id="ARBA00022741"/>
    </source>
</evidence>
<dbReference type="Pfam" id="PF00069">
    <property type="entry name" value="Pkinase"/>
    <property type="match status" value="1"/>
</dbReference>
<feature type="compositionally biased region" description="Polar residues" evidence="10">
    <location>
        <begin position="67"/>
        <end position="84"/>
    </location>
</feature>
<evidence type="ECO:0000256" key="10">
    <source>
        <dbReference type="SAM" id="MobiDB-lite"/>
    </source>
</evidence>
<evidence type="ECO:0000256" key="2">
    <source>
        <dbReference type="ARBA" id="ARBA00012406"/>
    </source>
</evidence>
<feature type="compositionally biased region" description="Polar residues" evidence="10">
    <location>
        <begin position="157"/>
        <end position="168"/>
    </location>
</feature>
<dbReference type="GO" id="GO:0004709">
    <property type="term" value="F:MAP kinase kinase kinase activity"/>
    <property type="evidence" value="ECO:0007669"/>
    <property type="project" value="UniProtKB-EC"/>
</dbReference>
<keyword evidence="3" id="KW-0808">Transferase</keyword>
<comment type="similarity">
    <text evidence="1">Belongs to the protein kinase superfamily. STE Ser/Thr protein kinase family. MAP kinase kinase kinase subfamily.</text>
</comment>
<evidence type="ECO:0000256" key="8">
    <source>
        <dbReference type="ARBA" id="ARBA00048329"/>
    </source>
</evidence>
<dbReference type="EC" id="2.7.11.25" evidence="2"/>
<dbReference type="InterPro" id="IPR017441">
    <property type="entry name" value="Protein_kinase_ATP_BS"/>
</dbReference>
<dbReference type="EMBL" id="BJWL01000182">
    <property type="protein sequence ID" value="GFS33173.1"/>
    <property type="molecule type" value="Genomic_DNA"/>
</dbReference>
<name>A0A7J0DE14_9ERIC</name>
<comment type="caution">
    <text evidence="12">The sequence shown here is derived from an EMBL/GenBank/DDBJ whole genome shotgun (WGS) entry which is preliminary data.</text>
</comment>
<gene>
    <name evidence="12" type="ORF">Acr_00g0026800</name>
</gene>
<evidence type="ECO:0000256" key="9">
    <source>
        <dbReference type="PROSITE-ProRule" id="PRU10141"/>
    </source>
</evidence>
<organism evidence="12 13">
    <name type="scientific">Actinidia rufa</name>
    <dbReference type="NCBI Taxonomy" id="165716"/>
    <lineage>
        <taxon>Eukaryota</taxon>
        <taxon>Viridiplantae</taxon>
        <taxon>Streptophyta</taxon>
        <taxon>Embryophyta</taxon>
        <taxon>Tracheophyta</taxon>
        <taxon>Spermatophyta</taxon>
        <taxon>Magnoliopsida</taxon>
        <taxon>eudicotyledons</taxon>
        <taxon>Gunneridae</taxon>
        <taxon>Pentapetalae</taxon>
        <taxon>asterids</taxon>
        <taxon>Ericales</taxon>
        <taxon>Actinidiaceae</taxon>
        <taxon>Actinidia</taxon>
    </lineage>
</organism>
<evidence type="ECO:0000256" key="6">
    <source>
        <dbReference type="ARBA" id="ARBA00022840"/>
    </source>
</evidence>
<dbReference type="InterPro" id="IPR050538">
    <property type="entry name" value="MAP_kinase_kinase_kinase"/>
</dbReference>
<feature type="region of interest" description="Disordered" evidence="10">
    <location>
        <begin position="619"/>
        <end position="675"/>
    </location>
</feature>
<feature type="region of interest" description="Disordered" evidence="10">
    <location>
        <begin position="288"/>
        <end position="328"/>
    </location>
</feature>
<dbReference type="OrthoDB" id="266718at2759"/>
<dbReference type="InterPro" id="IPR000719">
    <property type="entry name" value="Prot_kinase_dom"/>
</dbReference>